<dbReference type="PANTHER" id="PTHR34502:SF3">
    <property type="entry name" value="DUF6594 DOMAIN-CONTAINING PROTEIN"/>
    <property type="match status" value="1"/>
</dbReference>
<dbReference type="Proteomes" id="UP001175001">
    <property type="component" value="Unassembled WGS sequence"/>
</dbReference>
<evidence type="ECO:0000259" key="2">
    <source>
        <dbReference type="Pfam" id="PF20237"/>
    </source>
</evidence>
<dbReference type="PANTHER" id="PTHR34502">
    <property type="entry name" value="DUF6594 DOMAIN-CONTAINING PROTEIN-RELATED"/>
    <property type="match status" value="1"/>
</dbReference>
<organism evidence="3 4">
    <name type="scientific">Lasiodiplodia hormozganensis</name>
    <dbReference type="NCBI Taxonomy" id="869390"/>
    <lineage>
        <taxon>Eukaryota</taxon>
        <taxon>Fungi</taxon>
        <taxon>Dikarya</taxon>
        <taxon>Ascomycota</taxon>
        <taxon>Pezizomycotina</taxon>
        <taxon>Dothideomycetes</taxon>
        <taxon>Dothideomycetes incertae sedis</taxon>
        <taxon>Botryosphaeriales</taxon>
        <taxon>Botryosphaeriaceae</taxon>
        <taxon>Lasiodiplodia</taxon>
    </lineage>
</organism>
<feature type="domain" description="DUF6594" evidence="2">
    <location>
        <begin position="88"/>
        <end position="202"/>
    </location>
</feature>
<proteinExistence type="predicted"/>
<comment type="caution">
    <text evidence="3">The sequence shown here is derived from an EMBL/GenBank/DDBJ whole genome shotgun (WGS) entry which is preliminary data.</text>
</comment>
<gene>
    <name evidence="3" type="ORF">DIS24_g9725</name>
</gene>
<protein>
    <recommendedName>
        <fullName evidence="2">DUF6594 domain-containing protein</fullName>
    </recommendedName>
</protein>
<evidence type="ECO:0000256" key="1">
    <source>
        <dbReference type="SAM" id="MobiDB-lite"/>
    </source>
</evidence>
<feature type="region of interest" description="Disordered" evidence="1">
    <location>
        <begin position="1"/>
        <end position="51"/>
    </location>
</feature>
<reference evidence="3" key="1">
    <citation type="submission" date="2023-06" db="EMBL/GenBank/DDBJ databases">
        <title>Multi-omics analyses reveal the molecular pathogenesis toolkit of Lasiodiplodia hormozganensis, a cross-kingdom pathogen.</title>
        <authorList>
            <person name="Felix C."/>
            <person name="Meneses R."/>
            <person name="Goncalves M.F.M."/>
            <person name="Tilleman L."/>
            <person name="Duarte A.S."/>
            <person name="Jorrin-Novo J.V."/>
            <person name="Van De Peer Y."/>
            <person name="Deforce D."/>
            <person name="Van Nieuwerburgh F."/>
            <person name="Esteves A.C."/>
            <person name="Alves A."/>
        </authorList>
    </citation>
    <scope>NUCLEOTIDE SEQUENCE</scope>
    <source>
        <strain evidence="3">CBS 339.90</strain>
    </source>
</reference>
<dbReference type="AlphaFoldDB" id="A0AA39XTR0"/>
<dbReference type="InterPro" id="IPR046529">
    <property type="entry name" value="DUF6594"/>
</dbReference>
<dbReference type="Pfam" id="PF20237">
    <property type="entry name" value="DUF6594"/>
    <property type="match status" value="1"/>
</dbReference>
<feature type="compositionally biased region" description="Polar residues" evidence="1">
    <location>
        <begin position="10"/>
        <end position="32"/>
    </location>
</feature>
<evidence type="ECO:0000313" key="4">
    <source>
        <dbReference type="Proteomes" id="UP001175001"/>
    </source>
</evidence>
<keyword evidence="4" id="KW-1185">Reference proteome</keyword>
<name>A0AA39XTR0_9PEZI</name>
<accession>A0AA39XTR0</accession>
<sequence>MAAQIEMSVQERTPSFPNTCTSQDSATLNDAQSPPPEYSETVEQAESRTDDAREPLSWRLLGLFKSEKLPDEITETEVRSLEGSQPGYPHLATLKCEQSFMLYRGFSWVHARLIMDLQAKIAYLEKELDELDKSEAVDPDTERRLCWVEEDMDGHKRAAASERTRQKILEELRRLVLEYDELLIKAKKLASFQRPSDRDYYSV</sequence>
<evidence type="ECO:0000313" key="3">
    <source>
        <dbReference type="EMBL" id="KAK0640066.1"/>
    </source>
</evidence>
<dbReference type="EMBL" id="JAUJDW010000090">
    <property type="protein sequence ID" value="KAK0640066.1"/>
    <property type="molecule type" value="Genomic_DNA"/>
</dbReference>